<dbReference type="EMBL" id="JAPQKH010000003">
    <property type="protein sequence ID" value="KAJ5108532.1"/>
    <property type="molecule type" value="Genomic_DNA"/>
</dbReference>
<keyword evidence="2" id="KW-0378">Hydrolase</keyword>
<comment type="similarity">
    <text evidence="1">Belongs to the peptidase S33 family.</text>
</comment>
<keyword evidence="7" id="KW-1185">Reference proteome</keyword>
<reference evidence="6" key="1">
    <citation type="submission" date="2022-11" db="EMBL/GenBank/DDBJ databases">
        <authorList>
            <person name="Petersen C."/>
        </authorList>
    </citation>
    <scope>NUCLEOTIDE SEQUENCE</scope>
    <source>
        <strain evidence="6">IBT 30069</strain>
    </source>
</reference>
<dbReference type="InterPro" id="IPR000073">
    <property type="entry name" value="AB_hydrolase_1"/>
</dbReference>
<dbReference type="AlphaFoldDB" id="A0A9W9FZM8"/>
<dbReference type="PANTHER" id="PTHR43248">
    <property type="entry name" value="2-SUCCINYL-6-HYDROXY-2,4-CYCLOHEXADIENE-1-CARBOXYLATE SYNTHASE"/>
    <property type="match status" value="1"/>
</dbReference>
<dbReference type="Gene3D" id="3.40.50.1820">
    <property type="entry name" value="alpha/beta hydrolase"/>
    <property type="match status" value="1"/>
</dbReference>
<protein>
    <recommendedName>
        <fullName evidence="8">Peptidase S33 tripeptidyl aminopeptidase-like C-terminal domain-containing protein</fullName>
    </recommendedName>
</protein>
<feature type="domain" description="AB hydrolase-1" evidence="4">
    <location>
        <begin position="91"/>
        <end position="296"/>
    </location>
</feature>
<evidence type="ECO:0000313" key="7">
    <source>
        <dbReference type="Proteomes" id="UP001149165"/>
    </source>
</evidence>
<feature type="domain" description="Peptidase S33 tripeptidyl aminopeptidase-like C-terminal" evidence="5">
    <location>
        <begin position="442"/>
        <end position="555"/>
    </location>
</feature>
<evidence type="ECO:0000256" key="2">
    <source>
        <dbReference type="ARBA" id="ARBA00022801"/>
    </source>
</evidence>
<feature type="chain" id="PRO_5040909244" description="Peptidase S33 tripeptidyl aminopeptidase-like C-terminal domain-containing protein" evidence="3">
    <location>
        <begin position="19"/>
        <end position="575"/>
    </location>
</feature>
<dbReference type="Proteomes" id="UP001149165">
    <property type="component" value="Unassembled WGS sequence"/>
</dbReference>
<feature type="signal peptide" evidence="3">
    <location>
        <begin position="1"/>
        <end position="18"/>
    </location>
</feature>
<accession>A0A9W9FZM8</accession>
<evidence type="ECO:0000256" key="3">
    <source>
        <dbReference type="SAM" id="SignalP"/>
    </source>
</evidence>
<evidence type="ECO:0008006" key="8">
    <source>
        <dbReference type="Google" id="ProtNLM"/>
    </source>
</evidence>
<evidence type="ECO:0000256" key="1">
    <source>
        <dbReference type="ARBA" id="ARBA00010088"/>
    </source>
</evidence>
<dbReference type="GO" id="GO:0017000">
    <property type="term" value="P:antibiotic biosynthetic process"/>
    <property type="evidence" value="ECO:0007669"/>
    <property type="project" value="UniProtKB-ARBA"/>
</dbReference>
<name>A0A9W9FZM8_9EURO</name>
<evidence type="ECO:0000259" key="4">
    <source>
        <dbReference type="Pfam" id="PF00561"/>
    </source>
</evidence>
<dbReference type="Pfam" id="PF00561">
    <property type="entry name" value="Abhydrolase_1"/>
    <property type="match status" value="1"/>
</dbReference>
<dbReference type="GO" id="GO:0016787">
    <property type="term" value="F:hydrolase activity"/>
    <property type="evidence" value="ECO:0007669"/>
    <property type="project" value="UniProtKB-KW"/>
</dbReference>
<gene>
    <name evidence="6" type="ORF">N7456_005207</name>
</gene>
<sequence>MWTPVILDILFTASLVTATHSHKRETSDYDWSSITPSKQLKYHDCYDGYTCARLQVPLDWQNPENYSQSVAIAIVTLPATVPNTSASFGGTVLINPGGPSGSGTDMALELGHYLQETFDGERHYEILGFDPRGVAFSTPRADCYSGDEIRRAVDQLQSTGIPSPKLGPTTLEYLYQSHLGASRLCAEADDGSIFAHMSTASVARDMLEIVERVDELKHTASNSSIQARSKKPNLQYYGVSYGTYLGNTFASMFPDRIGRMVIDGVEDPHDYLKGTWEKNLNDFEKVLDHFYKTCFEAGVECPLKKDSDRSAGAIRERVSSFLNNLEVSPVSAVYQGRASLVTSLLVRTLIHTALYSPITKYESLSIALAESLAGNHTLVLENSAVDLESACEIKNVTYPAESYSWSDNAASGILCGDSALDAGNRSLTWARDIVDTLYEQSPTAGEAWTKIPLSCVGWNFKPNFLFRGPFGSSAQSVKGSNHTSNAPLLVISNRYDHATPLANAYAVSQSHAGSTVVVQESFGHCALLTSRSNCTANIVSEYFNTGRIPEHGTVCEQDCIPSIPFKACPGLPDYS</sequence>
<reference evidence="6" key="2">
    <citation type="journal article" date="2023" name="IMA Fungus">
        <title>Comparative genomic study of the Penicillium genus elucidates a diverse pangenome and 15 lateral gene transfer events.</title>
        <authorList>
            <person name="Petersen C."/>
            <person name="Sorensen T."/>
            <person name="Nielsen M.R."/>
            <person name="Sondergaard T.E."/>
            <person name="Sorensen J.L."/>
            <person name="Fitzpatrick D.A."/>
            <person name="Frisvad J.C."/>
            <person name="Nielsen K.L."/>
        </authorList>
    </citation>
    <scope>NUCLEOTIDE SEQUENCE</scope>
    <source>
        <strain evidence="6">IBT 30069</strain>
    </source>
</reference>
<dbReference type="Pfam" id="PF08386">
    <property type="entry name" value="Abhydrolase_4"/>
    <property type="match status" value="1"/>
</dbReference>
<proteinExistence type="inferred from homology"/>
<evidence type="ECO:0000313" key="6">
    <source>
        <dbReference type="EMBL" id="KAJ5108532.1"/>
    </source>
</evidence>
<dbReference type="PANTHER" id="PTHR43248:SF25">
    <property type="entry name" value="AB HYDROLASE-1 DOMAIN-CONTAINING PROTEIN-RELATED"/>
    <property type="match status" value="1"/>
</dbReference>
<organism evidence="6 7">
    <name type="scientific">Penicillium angulare</name>
    <dbReference type="NCBI Taxonomy" id="116970"/>
    <lineage>
        <taxon>Eukaryota</taxon>
        <taxon>Fungi</taxon>
        <taxon>Dikarya</taxon>
        <taxon>Ascomycota</taxon>
        <taxon>Pezizomycotina</taxon>
        <taxon>Eurotiomycetes</taxon>
        <taxon>Eurotiomycetidae</taxon>
        <taxon>Eurotiales</taxon>
        <taxon>Aspergillaceae</taxon>
        <taxon>Penicillium</taxon>
    </lineage>
</organism>
<keyword evidence="3" id="KW-0732">Signal</keyword>
<comment type="caution">
    <text evidence="6">The sequence shown here is derived from an EMBL/GenBank/DDBJ whole genome shotgun (WGS) entry which is preliminary data.</text>
</comment>
<evidence type="ECO:0000259" key="5">
    <source>
        <dbReference type="Pfam" id="PF08386"/>
    </source>
</evidence>
<dbReference type="SUPFAM" id="SSF53474">
    <property type="entry name" value="alpha/beta-Hydrolases"/>
    <property type="match status" value="1"/>
</dbReference>
<dbReference type="OrthoDB" id="425534at2759"/>
<dbReference type="GO" id="GO:0072330">
    <property type="term" value="P:monocarboxylic acid biosynthetic process"/>
    <property type="evidence" value="ECO:0007669"/>
    <property type="project" value="UniProtKB-ARBA"/>
</dbReference>
<dbReference type="InterPro" id="IPR029058">
    <property type="entry name" value="AB_hydrolase_fold"/>
</dbReference>
<dbReference type="InterPro" id="IPR013595">
    <property type="entry name" value="Pept_S33_TAP-like_C"/>
</dbReference>
<dbReference type="InterPro" id="IPR051601">
    <property type="entry name" value="Serine_prot/Carboxylest_S33"/>
</dbReference>